<sequence>MQASQIGFNPLYAEDNPILEDISQLTGYAFLEFGAPWCEHCKAAQSAIEQTLKPLQFAHVKVYDGKGLALGRAFKVRRWPTLILLKDGVELARVVRPTSTAQVNALLSSMSAG</sequence>
<evidence type="ECO:0000313" key="3">
    <source>
        <dbReference type="Proteomes" id="UP000015462"/>
    </source>
</evidence>
<dbReference type="SUPFAM" id="SSF52833">
    <property type="entry name" value="Thioredoxin-like"/>
    <property type="match status" value="1"/>
</dbReference>
<reference evidence="2 3" key="1">
    <citation type="journal article" date="2013" name="Genome Announc.">
        <title>Genome Sequence of the Pyrene- and Fluoranthene-Degrading Bacterium Cycloclasticus sp. Strain PY97M.</title>
        <authorList>
            <person name="Cui Z."/>
            <person name="Xu G."/>
            <person name="Li Q."/>
            <person name="Gao W."/>
            <person name="Zheng L."/>
        </authorList>
    </citation>
    <scope>NUCLEOTIDE SEQUENCE [LARGE SCALE GENOMIC DNA]</scope>
    <source>
        <strain evidence="2 3">PY97M</strain>
    </source>
</reference>
<keyword evidence="3" id="KW-1185">Reference proteome</keyword>
<dbReference type="EMBL" id="ASHL01000001">
    <property type="protein sequence ID" value="EPD13850.1"/>
    <property type="molecule type" value="Genomic_DNA"/>
</dbReference>
<dbReference type="CDD" id="cd02947">
    <property type="entry name" value="TRX_family"/>
    <property type="match status" value="1"/>
</dbReference>
<dbReference type="Gene3D" id="3.40.30.10">
    <property type="entry name" value="Glutaredoxin"/>
    <property type="match status" value="1"/>
</dbReference>
<organism evidence="2 3">
    <name type="scientific">Cycloclasticus pugetii</name>
    <dbReference type="NCBI Taxonomy" id="34068"/>
    <lineage>
        <taxon>Bacteria</taxon>
        <taxon>Pseudomonadati</taxon>
        <taxon>Pseudomonadota</taxon>
        <taxon>Gammaproteobacteria</taxon>
        <taxon>Thiotrichales</taxon>
        <taxon>Piscirickettsiaceae</taxon>
        <taxon>Cycloclasticus</taxon>
    </lineage>
</organism>
<dbReference type="Proteomes" id="UP000015462">
    <property type="component" value="Unassembled WGS sequence"/>
</dbReference>
<evidence type="ECO:0000259" key="1">
    <source>
        <dbReference type="Pfam" id="PF00085"/>
    </source>
</evidence>
<dbReference type="InterPro" id="IPR013766">
    <property type="entry name" value="Thioredoxin_domain"/>
</dbReference>
<name>A0AB33Z3I2_9GAMM</name>
<feature type="domain" description="Thioredoxin" evidence="1">
    <location>
        <begin position="22"/>
        <end position="105"/>
    </location>
</feature>
<dbReference type="RefSeq" id="WP_016389420.1">
    <property type="nucleotide sequence ID" value="NZ_KE646805.1"/>
</dbReference>
<dbReference type="AlphaFoldDB" id="A0AB33Z3I2"/>
<accession>A0AB33Z3I2</accession>
<evidence type="ECO:0000313" key="2">
    <source>
        <dbReference type="EMBL" id="EPD13850.1"/>
    </source>
</evidence>
<proteinExistence type="predicted"/>
<protein>
    <submittedName>
        <fullName evidence="2">Thioredoxin domain-containing protein</fullName>
    </submittedName>
</protein>
<dbReference type="Pfam" id="PF00085">
    <property type="entry name" value="Thioredoxin"/>
    <property type="match status" value="1"/>
</dbReference>
<comment type="caution">
    <text evidence="2">The sequence shown here is derived from an EMBL/GenBank/DDBJ whole genome shotgun (WGS) entry which is preliminary data.</text>
</comment>
<gene>
    <name evidence="2" type="ORF">L196_00080</name>
</gene>
<dbReference type="InterPro" id="IPR036249">
    <property type="entry name" value="Thioredoxin-like_sf"/>
</dbReference>